<keyword evidence="3" id="KW-1185">Reference proteome</keyword>
<dbReference type="AlphaFoldDB" id="A0AAP2G780"/>
<gene>
    <name evidence="2" type="ORF">IV417_04355</name>
</gene>
<feature type="region of interest" description="Disordered" evidence="1">
    <location>
        <begin position="35"/>
        <end position="59"/>
    </location>
</feature>
<proteinExistence type="predicted"/>
<evidence type="ECO:0000313" key="2">
    <source>
        <dbReference type="EMBL" id="MBT0956607.1"/>
    </source>
</evidence>
<comment type="caution">
    <text evidence="2">The sequence shown here is derived from an EMBL/GenBank/DDBJ whole genome shotgun (WGS) entry which is preliminary data.</text>
</comment>
<protein>
    <submittedName>
        <fullName evidence="2">DUF4169 family protein</fullName>
    </submittedName>
</protein>
<evidence type="ECO:0000256" key="1">
    <source>
        <dbReference type="SAM" id="MobiDB-lite"/>
    </source>
</evidence>
<organism evidence="2 3">
    <name type="scientific">Harenicola maris</name>
    <dbReference type="NCBI Taxonomy" id="2841044"/>
    <lineage>
        <taxon>Bacteria</taxon>
        <taxon>Pseudomonadati</taxon>
        <taxon>Pseudomonadota</taxon>
        <taxon>Alphaproteobacteria</taxon>
        <taxon>Rhodobacterales</taxon>
        <taxon>Paracoccaceae</taxon>
        <taxon>Harenicola</taxon>
    </lineage>
</organism>
<sequence length="59" mass="6532">MAKVVNLNKVLKARAKSEKQAKGDANAIAFGRSKAERLADKSRAQKDKSRLDGHLREPE</sequence>
<dbReference type="InterPro" id="IPR025227">
    <property type="entry name" value="DUF4169"/>
</dbReference>
<accession>A0AAP2G780</accession>
<name>A0AAP2G780_9RHOB</name>
<reference evidence="2 3" key="1">
    <citation type="journal article" date="2021" name="Arch. Microbiol.">
        <title>Harenicola maris gen. nov., sp. nov. isolated from the Sea of Japan shallow sediments.</title>
        <authorList>
            <person name="Romanenko L.A."/>
            <person name="Kurilenko V.V."/>
            <person name="Chernysheva N.Y."/>
            <person name="Tekutyeva L.A."/>
            <person name="Velansky P.V."/>
            <person name="Svetashev V.I."/>
            <person name="Isaeva M.P."/>
        </authorList>
    </citation>
    <scope>NUCLEOTIDE SEQUENCE [LARGE SCALE GENOMIC DNA]</scope>
    <source>
        <strain evidence="2 3">KMM 3653</strain>
    </source>
</reference>
<dbReference type="Proteomes" id="UP001315686">
    <property type="component" value="Unassembled WGS sequence"/>
</dbReference>
<evidence type="ECO:0000313" key="3">
    <source>
        <dbReference type="Proteomes" id="UP001315686"/>
    </source>
</evidence>
<dbReference type="Pfam" id="PF13770">
    <property type="entry name" value="DUF4169"/>
    <property type="match status" value="1"/>
</dbReference>
<dbReference type="RefSeq" id="WP_327792804.1">
    <property type="nucleotide sequence ID" value="NZ_JADQAZ010000001.1"/>
</dbReference>
<dbReference type="EMBL" id="JADQAZ010000001">
    <property type="protein sequence ID" value="MBT0956607.1"/>
    <property type="molecule type" value="Genomic_DNA"/>
</dbReference>